<evidence type="ECO:0000313" key="4">
    <source>
        <dbReference type="Proteomes" id="UP001579974"/>
    </source>
</evidence>
<organism evidence="3 4">
    <name type="scientific">Alicyclobacillus fastidiosus</name>
    <dbReference type="NCBI Taxonomy" id="392011"/>
    <lineage>
        <taxon>Bacteria</taxon>
        <taxon>Bacillati</taxon>
        <taxon>Bacillota</taxon>
        <taxon>Bacilli</taxon>
        <taxon>Bacillales</taxon>
        <taxon>Alicyclobacillaceae</taxon>
        <taxon>Alicyclobacillus</taxon>
    </lineage>
</organism>
<feature type="coiled-coil region" evidence="1">
    <location>
        <begin position="131"/>
        <end position="158"/>
    </location>
</feature>
<evidence type="ECO:0000313" key="3">
    <source>
        <dbReference type="EMBL" id="MFB5192651.1"/>
    </source>
</evidence>
<keyword evidence="2" id="KW-1133">Transmembrane helix</keyword>
<evidence type="ECO:0000256" key="2">
    <source>
        <dbReference type="SAM" id="Phobius"/>
    </source>
</evidence>
<keyword evidence="2" id="KW-0472">Membrane</keyword>
<feature type="transmembrane region" description="Helical" evidence="2">
    <location>
        <begin position="739"/>
        <end position="761"/>
    </location>
</feature>
<proteinExistence type="predicted"/>
<keyword evidence="2" id="KW-0812">Transmembrane</keyword>
<dbReference type="Proteomes" id="UP001579974">
    <property type="component" value="Unassembled WGS sequence"/>
</dbReference>
<gene>
    <name evidence="3" type="ORF">KKP3000_001860</name>
</gene>
<name>A0ABV5AK83_9BACL</name>
<comment type="caution">
    <text evidence="3">The sequence shown here is derived from an EMBL/GenBank/DDBJ whole genome shotgun (WGS) entry which is preliminary data.</text>
</comment>
<dbReference type="EMBL" id="JBDXSU010000026">
    <property type="protein sequence ID" value="MFB5192651.1"/>
    <property type="molecule type" value="Genomic_DNA"/>
</dbReference>
<dbReference type="RefSeq" id="WP_275474232.1">
    <property type="nucleotide sequence ID" value="NZ_CP162940.1"/>
</dbReference>
<keyword evidence="1" id="KW-0175">Coiled coil</keyword>
<reference evidence="3 4" key="1">
    <citation type="journal article" date="2024" name="Int. J. Mol. Sci.">
        <title>Exploration of Alicyclobacillus spp. Genome in Search of Antibiotic Resistance.</title>
        <authorList>
            <person name="Bucka-Kolendo J."/>
            <person name="Kiousi D.E."/>
            <person name="Dekowska A."/>
            <person name="Mikolajczuk-Szczyrba A."/>
            <person name="Karadedos D.M."/>
            <person name="Michael P."/>
            <person name="Galanis A."/>
            <person name="Sokolowska B."/>
        </authorList>
    </citation>
    <scope>NUCLEOTIDE SEQUENCE [LARGE SCALE GENOMIC DNA]</scope>
    <source>
        <strain evidence="3 4">KKP 3000</strain>
    </source>
</reference>
<evidence type="ECO:0000256" key="1">
    <source>
        <dbReference type="SAM" id="Coils"/>
    </source>
</evidence>
<sequence length="980" mass="102835">MASVWDLIVRLTGDSGQFREDMAQDKVALEDLLHSAHDAAVSISLDDADAEAKLKAFDEELAALMDATTKINLDDAVAEAELDDFKRRLLELKDTSMRIILGDTDAQEKLDKLIADLRELHDSRIAIKIDDADAELKLDQLKQKEDELRRQLISIDVNDTDAKAKVDDILAKLEMIRNATVRIDVKDATSIAEIQALMGELDRLEARILEVNRTPVSPGMGSTGGAGAPGTRGAAADANAANGLLGATIMAFLPAVTPLATEGAGALMGLAGAFAAAGAGMTGFGVAATGVLKPVFTALSNLTAAQQAYNSATTSAARKTAIQQEKAALDGLTSSQRQAAEATLQFEGAFKSFANSFQSPVLTAYTEALKAAENIMQDMRPVISAAGTAIDGLLKQFDQFTAGSQFKQFMNWLAKETGPAIKSFGETAGNVFKGFMSLLEDFTPAIKPVENGLVNMTASFANWAANLDKTQGFKDFLTYMRQNAPLVMQLLGQAFSLAGRLLAGMAPVGHVLLEVANDVLKFANNLAGAHPQLVTMIAAVTSGIGAFKLLSAGITPVVSGMKNLVGAFGKEGAVTNFFKSFQEGGAVFKAFNGTLNVAKSSWSSFTALFKEGGTVFEGVQNGIIGVRMALEAVGTRITASKATLTTFMGTLKDLGSAALTTAGNFAKDFVTSAASAATSAARATAAFALESAQMVAMVAKLTAVKVAETAQTVVQGALTAAETIGTAVTTAFGVAMDVALGPIGLVIAAAAALVAGLILLVTHWKTVISWLQQAWNWFKNLGTGVQAAIALIMPLIGIPAMIIAHWSQISSFFSRIGSDIRSEFSQLVSEAESFGSNFVSMLGQGIENEAGRIESAVSNIAGKIKSFLGFHSPTEEGPASDSDTWAPNFVSMFVDGLESNIPKVQNALSRVMVPPNVANMVTQAGSQLASQIATSTQSQFHWHQNAPVYGVNDLQNAIQGGISQFVKRTEKAARGAGIGT</sequence>
<accession>A0ABV5AK83</accession>
<feature type="transmembrane region" description="Helical" evidence="2">
    <location>
        <begin position="781"/>
        <end position="806"/>
    </location>
</feature>
<keyword evidence="4" id="KW-1185">Reference proteome</keyword>
<protein>
    <submittedName>
        <fullName evidence="3">Uncharacterized protein</fullName>
    </submittedName>
</protein>